<name>A0ABZ2JY77_9BACT</name>
<accession>A0ABZ2JY77</accession>
<sequence>MRFHSISAFRLFAPVILAMPIACSSQAEDRGEELGETSAAVQSDDELALASLRILGAKVDGRADQCQRCHDINRASVRKWANDYASTMTALRDTNTPAPQRVNRLRQNPSDEATGFSPAQIGFLAAGSHFGVGANVNPTRHPKTLEQGKLLSTLFRSEDEYAAFRSGVLMPVDPSYERLTATEYETLVTWAGKGLPKLNDLLPEQPRPTTCTDDFTALAAHARKMRTKGWAAVNRERRTKMFACDENAAPAQCFTQQRDGKDIFPKAQDTTFATQWAPAGTTVRVLRELGYKSFYWTRGSADGRFIASGVSGRTEGGAVITDLAAAFNAAAPRTRDIWAKASYDPSFYPDNSGFMFQGSGAVYCAQSLLTKAATSQITFNEPECSRLGSTGLYQTIGQPMGDNEFPDRFIVTSKWVGDDGGRRFLETDPIPVAGPEAGATIQVSRADDNGTYAIKQRTTLSTPFEGDTMMSPSTALLANRVAGEVNGQGVQLGYAIREVTTSTAGSEYRFALREVGHVCMDGNKANFSYDERFLVTYHYLTRKDFPSDEAWAPYKDKGASDIYIADFVTGEKVAVTHMGPGQFALFPHFRADGWLYFTVRDAVTKKEYVAATDAALVRLAQAN</sequence>
<dbReference type="EMBL" id="CP089982">
    <property type="protein sequence ID" value="WXA90038.1"/>
    <property type="molecule type" value="Genomic_DNA"/>
</dbReference>
<dbReference type="RefSeq" id="WP_394840651.1">
    <property type="nucleotide sequence ID" value="NZ_CP089982.1"/>
</dbReference>
<evidence type="ECO:0008006" key="4">
    <source>
        <dbReference type="Google" id="ProtNLM"/>
    </source>
</evidence>
<proteinExistence type="predicted"/>
<organism evidence="2 3">
    <name type="scientific">Pendulispora brunnea</name>
    <dbReference type="NCBI Taxonomy" id="2905690"/>
    <lineage>
        <taxon>Bacteria</taxon>
        <taxon>Pseudomonadati</taxon>
        <taxon>Myxococcota</taxon>
        <taxon>Myxococcia</taxon>
        <taxon>Myxococcales</taxon>
        <taxon>Sorangiineae</taxon>
        <taxon>Pendulisporaceae</taxon>
        <taxon>Pendulispora</taxon>
    </lineage>
</organism>
<keyword evidence="3" id="KW-1185">Reference proteome</keyword>
<dbReference type="Proteomes" id="UP001379533">
    <property type="component" value="Chromosome"/>
</dbReference>
<reference evidence="2 3" key="1">
    <citation type="submission" date="2021-12" db="EMBL/GenBank/DDBJ databases">
        <title>Discovery of the Pendulisporaceae a myxobacterial family with distinct sporulation behavior and unique specialized metabolism.</title>
        <authorList>
            <person name="Garcia R."/>
            <person name="Popoff A."/>
            <person name="Bader C.D."/>
            <person name="Loehr J."/>
            <person name="Walesch S."/>
            <person name="Walt C."/>
            <person name="Boldt J."/>
            <person name="Bunk B."/>
            <person name="Haeckl F.J.F.P.J."/>
            <person name="Gunesch A.P."/>
            <person name="Birkelbach J."/>
            <person name="Nuebel U."/>
            <person name="Pietschmann T."/>
            <person name="Bach T."/>
            <person name="Mueller R."/>
        </authorList>
    </citation>
    <scope>NUCLEOTIDE SEQUENCE [LARGE SCALE GENOMIC DNA]</scope>
    <source>
        <strain evidence="2 3">MSr12523</strain>
    </source>
</reference>
<keyword evidence="1" id="KW-0732">Signal</keyword>
<feature type="signal peptide" evidence="1">
    <location>
        <begin position="1"/>
        <end position="27"/>
    </location>
</feature>
<feature type="chain" id="PRO_5046685178" description="Cytochrome c domain-containing protein" evidence="1">
    <location>
        <begin position="28"/>
        <end position="623"/>
    </location>
</feature>
<evidence type="ECO:0000313" key="3">
    <source>
        <dbReference type="Proteomes" id="UP001379533"/>
    </source>
</evidence>
<evidence type="ECO:0000256" key="1">
    <source>
        <dbReference type="SAM" id="SignalP"/>
    </source>
</evidence>
<gene>
    <name evidence="2" type="ORF">LZC95_26485</name>
</gene>
<protein>
    <recommendedName>
        <fullName evidence="4">Cytochrome c domain-containing protein</fullName>
    </recommendedName>
</protein>
<evidence type="ECO:0000313" key="2">
    <source>
        <dbReference type="EMBL" id="WXA90038.1"/>
    </source>
</evidence>